<protein>
    <recommendedName>
        <fullName evidence="5">Protein transport protein SEC31</fullName>
    </recommendedName>
    <alternativeName>
        <fullName evidence="4">Protein transport protein sec31</fullName>
    </alternativeName>
</protein>
<keyword evidence="6" id="KW-0813">Transport</keyword>
<keyword evidence="8" id="KW-0677">Repeat</keyword>
<feature type="compositionally biased region" description="Polar residues" evidence="14">
    <location>
        <begin position="503"/>
        <end position="512"/>
    </location>
</feature>
<evidence type="ECO:0000256" key="5">
    <source>
        <dbReference type="ARBA" id="ARBA00021236"/>
    </source>
</evidence>
<keyword evidence="11" id="KW-0653">Protein transport</keyword>
<evidence type="ECO:0000256" key="6">
    <source>
        <dbReference type="ARBA" id="ARBA00022448"/>
    </source>
</evidence>
<evidence type="ECO:0000256" key="8">
    <source>
        <dbReference type="ARBA" id="ARBA00022737"/>
    </source>
</evidence>
<feature type="compositionally biased region" description="Pro residues" evidence="14">
    <location>
        <begin position="1022"/>
        <end position="1038"/>
    </location>
</feature>
<dbReference type="GO" id="GO:0007029">
    <property type="term" value="P:endoplasmic reticulum organization"/>
    <property type="evidence" value="ECO:0007669"/>
    <property type="project" value="TreeGrafter"/>
</dbReference>
<dbReference type="GeneID" id="88172271"/>
<comment type="similarity">
    <text evidence="3">Belongs to the WD repeat SEC31 family.</text>
</comment>
<evidence type="ECO:0000256" key="10">
    <source>
        <dbReference type="ARBA" id="ARBA00022892"/>
    </source>
</evidence>
<dbReference type="GO" id="GO:0005198">
    <property type="term" value="F:structural molecule activity"/>
    <property type="evidence" value="ECO:0007669"/>
    <property type="project" value="TreeGrafter"/>
</dbReference>
<dbReference type="Gene3D" id="1.20.940.10">
    <property type="entry name" value="Functional domain of the splicing factor Prp18"/>
    <property type="match status" value="1"/>
</dbReference>
<evidence type="ECO:0000256" key="12">
    <source>
        <dbReference type="ARBA" id="ARBA00025471"/>
    </source>
</evidence>
<dbReference type="SMART" id="SM00320">
    <property type="entry name" value="WD40"/>
    <property type="match status" value="6"/>
</dbReference>
<organism evidence="15 16">
    <name type="scientific">Australozyma saopauloensis</name>
    <dbReference type="NCBI Taxonomy" id="291208"/>
    <lineage>
        <taxon>Eukaryota</taxon>
        <taxon>Fungi</taxon>
        <taxon>Dikarya</taxon>
        <taxon>Ascomycota</taxon>
        <taxon>Saccharomycotina</taxon>
        <taxon>Pichiomycetes</taxon>
        <taxon>Metschnikowiaceae</taxon>
        <taxon>Australozyma</taxon>
    </lineage>
</organism>
<dbReference type="RefSeq" id="XP_062876339.1">
    <property type="nucleotide sequence ID" value="XM_063020269.1"/>
</dbReference>
<dbReference type="GO" id="GO:0005789">
    <property type="term" value="C:endoplasmic reticulum membrane"/>
    <property type="evidence" value="ECO:0007669"/>
    <property type="project" value="UniProtKB-SubCell"/>
</dbReference>
<comment type="function">
    <text evidence="12">Component of the coat protein complex II (COPII) which promotes the formation of transport vesicles from the endoplasmic reticulum (ER). The coat has two main functions, the physical deformation of the endoplasmic reticulum membrane into vesicles and the selection of cargo molecules.</text>
</comment>
<keyword evidence="16" id="KW-1185">Reference proteome</keyword>
<evidence type="ECO:0000256" key="11">
    <source>
        <dbReference type="ARBA" id="ARBA00022927"/>
    </source>
</evidence>
<feature type="compositionally biased region" description="Low complexity" evidence="14">
    <location>
        <begin position="1083"/>
        <end position="1104"/>
    </location>
</feature>
<feature type="region of interest" description="Disordered" evidence="14">
    <location>
        <begin position="984"/>
        <end position="1261"/>
    </location>
</feature>
<evidence type="ECO:0000256" key="14">
    <source>
        <dbReference type="SAM" id="MobiDB-lite"/>
    </source>
</evidence>
<dbReference type="InterPro" id="IPR001680">
    <property type="entry name" value="WD40_rpt"/>
</dbReference>
<evidence type="ECO:0000256" key="13">
    <source>
        <dbReference type="PROSITE-ProRule" id="PRU00221"/>
    </source>
</evidence>
<gene>
    <name evidence="15" type="ORF">PUMCH_001205</name>
</gene>
<dbReference type="GO" id="GO:0090110">
    <property type="term" value="P:COPII-coated vesicle cargo loading"/>
    <property type="evidence" value="ECO:0007669"/>
    <property type="project" value="TreeGrafter"/>
</dbReference>
<reference evidence="15 16" key="1">
    <citation type="submission" date="2023-10" db="EMBL/GenBank/DDBJ databases">
        <title>Draft Genome Sequence of Candida saopaulonensis from a very Premature Infant with Sepsis.</title>
        <authorList>
            <person name="Ning Y."/>
            <person name="Dai R."/>
            <person name="Xiao M."/>
            <person name="Xu Y."/>
            <person name="Yan Q."/>
            <person name="Zhang L."/>
        </authorList>
    </citation>
    <scope>NUCLEOTIDE SEQUENCE [LARGE SCALE GENOMIC DNA]</scope>
    <source>
        <strain evidence="15 16">19XY460</strain>
    </source>
</reference>
<dbReference type="Proteomes" id="UP001338582">
    <property type="component" value="Chromosome 1"/>
</dbReference>
<keyword evidence="9" id="KW-0256">Endoplasmic reticulum</keyword>
<dbReference type="InterPro" id="IPR015943">
    <property type="entry name" value="WD40/YVTN_repeat-like_dom_sf"/>
</dbReference>
<evidence type="ECO:0000313" key="16">
    <source>
        <dbReference type="Proteomes" id="UP001338582"/>
    </source>
</evidence>
<feature type="compositionally biased region" description="Polar residues" evidence="14">
    <location>
        <begin position="1065"/>
        <end position="1077"/>
    </location>
</feature>
<feature type="repeat" description="WD" evidence="13">
    <location>
        <begin position="251"/>
        <end position="284"/>
    </location>
</feature>
<dbReference type="EMBL" id="CP138894">
    <property type="protein sequence ID" value="WPK23955.1"/>
    <property type="molecule type" value="Genomic_DNA"/>
</dbReference>
<feature type="compositionally biased region" description="Polar residues" evidence="14">
    <location>
        <begin position="878"/>
        <end position="888"/>
    </location>
</feature>
<dbReference type="InterPro" id="IPR036322">
    <property type="entry name" value="WD40_repeat_dom_sf"/>
</dbReference>
<dbReference type="Pfam" id="PF00400">
    <property type="entry name" value="WD40"/>
    <property type="match status" value="2"/>
</dbReference>
<feature type="region of interest" description="Disordered" evidence="14">
    <location>
        <begin position="877"/>
        <end position="969"/>
    </location>
</feature>
<evidence type="ECO:0000256" key="7">
    <source>
        <dbReference type="ARBA" id="ARBA00022574"/>
    </source>
</evidence>
<feature type="compositionally biased region" description="Pro residues" evidence="14">
    <location>
        <begin position="948"/>
        <end position="965"/>
    </location>
</feature>
<dbReference type="SUPFAM" id="SSF50978">
    <property type="entry name" value="WD40 repeat-like"/>
    <property type="match status" value="1"/>
</dbReference>
<feature type="compositionally biased region" description="Polar residues" evidence="14">
    <location>
        <begin position="1115"/>
        <end position="1126"/>
    </location>
</feature>
<evidence type="ECO:0000313" key="15">
    <source>
        <dbReference type="EMBL" id="WPK23955.1"/>
    </source>
</evidence>
<dbReference type="GO" id="GO:0030127">
    <property type="term" value="C:COPII vesicle coat"/>
    <property type="evidence" value="ECO:0007669"/>
    <property type="project" value="TreeGrafter"/>
</dbReference>
<comment type="subcellular location">
    <subcellularLocation>
        <location evidence="1">Cytoplasmic vesicle</location>
        <location evidence="1">COPII-coated vesicle membrane</location>
        <topology evidence="1">Peripheral membrane protein</topology>
        <orientation evidence="1">Cytoplasmic side</orientation>
    </subcellularLocation>
    <subcellularLocation>
        <location evidence="2">Endoplasmic reticulum membrane</location>
        <topology evidence="2">Peripheral membrane protein</topology>
        <orientation evidence="2">Cytoplasmic side</orientation>
    </subcellularLocation>
</comment>
<dbReference type="PROSITE" id="PS50294">
    <property type="entry name" value="WD_REPEATS_REGION"/>
    <property type="match status" value="1"/>
</dbReference>
<feature type="compositionally biased region" description="Pro residues" evidence="14">
    <location>
        <begin position="1002"/>
        <end position="1011"/>
    </location>
</feature>
<dbReference type="PROSITE" id="PS50082">
    <property type="entry name" value="WD_REPEATS_2"/>
    <property type="match status" value="1"/>
</dbReference>
<feature type="region of interest" description="Disordered" evidence="14">
    <location>
        <begin position="492"/>
        <end position="513"/>
    </location>
</feature>
<dbReference type="Gene3D" id="2.130.10.10">
    <property type="entry name" value="YVTN repeat-like/Quinoprotein amine dehydrogenase"/>
    <property type="match status" value="1"/>
</dbReference>
<dbReference type="PANTHER" id="PTHR13923">
    <property type="entry name" value="SEC31-RELATED PROTEIN"/>
    <property type="match status" value="1"/>
</dbReference>
<dbReference type="PROSITE" id="PS00678">
    <property type="entry name" value="WD_REPEATS_1"/>
    <property type="match status" value="1"/>
</dbReference>
<dbReference type="PANTHER" id="PTHR13923:SF11">
    <property type="entry name" value="SECRETORY 31, ISOFORM D"/>
    <property type="match status" value="1"/>
</dbReference>
<dbReference type="InterPro" id="IPR040251">
    <property type="entry name" value="SEC31-like"/>
</dbReference>
<proteinExistence type="inferred from homology"/>
<accession>A0AAX4H8C0</accession>
<evidence type="ECO:0000256" key="3">
    <source>
        <dbReference type="ARBA" id="ARBA00009358"/>
    </source>
</evidence>
<dbReference type="GO" id="GO:0070971">
    <property type="term" value="C:endoplasmic reticulum exit site"/>
    <property type="evidence" value="ECO:0007669"/>
    <property type="project" value="TreeGrafter"/>
</dbReference>
<evidence type="ECO:0000256" key="1">
    <source>
        <dbReference type="ARBA" id="ARBA00004299"/>
    </source>
</evidence>
<keyword evidence="7 13" id="KW-0853">WD repeat</keyword>
<feature type="compositionally biased region" description="Low complexity" evidence="14">
    <location>
        <begin position="931"/>
        <end position="947"/>
    </location>
</feature>
<name>A0AAX4H8C0_9ASCO</name>
<dbReference type="Gene3D" id="1.25.40.1030">
    <property type="match status" value="1"/>
</dbReference>
<feature type="compositionally biased region" description="Pro residues" evidence="14">
    <location>
        <begin position="1105"/>
        <end position="1114"/>
    </location>
</feature>
<sequence length="1359" mass="145386">MKIKEIDATSVIAWSSDGIPLLATGLMAGTVDFDSSTSATLQIWNSVGLPQDGPVFSAEVEHLFHSLAWLRPLEGHTHGILVGATDDGIVHFWDVKALFDTQSLQSATIHKHPVNAAVKCMQFSPLVPTQLATGGLDGQVLVWNVQTFAAPESLGKAMSPQGDITLVAWNNSRNFVLASTSSLGYTSIWDLNKKKEVMQLLYSGPEGRAEFSALAWHPTELTKLATASLSDSCPLIMTWNMRTSQEPEIILRGHTKGVLSLDWCAQDPNLLLSAGKDNRARLWNPVLGIKLGEYPTTANWVSLARFAPRAPDVFATASYGGKVIVQTLQDTSPPVSETVQTNDDNEFWSSVSNVETQQAKFDVTQAPAWLKRPISASFGFGSKLAVARNFGGRSIVEIKKIDASQGKSLDTEELSNALQTNNCASILTTRLLNPAPDSADWDLLNRLDSGGKQNFLEQMLGLKKETESESNRIDDFVDDDEDFFSNLSNDASKQAAPPFLPTGQFSLPQSSDSEPDSELAKLLLNNKVTQAIDACLQLGKLQEALILALDQDDSVKQKVKNTYFQQAGNSVLSRLIFSASSKDISDVIKNATLSNWKDIAGSILAYYSTDSKDFNDKFVELGDRVLSDSNDKASRDNALYCYLAGLALDKVAYIWLKELSTIENELLSTPGNDVSNLFDARYMALNIFVQKVIVYRSILDVSGPVSGAAIEPICKAIADFASMTTSNGDFELASRLMALLPDDFNGVKAEKERIAQALKPSVSQNKFGRGQNGYQSNGLAQQSRYAAVNPAVPASNSYPVNSQHNVPVRNVSVPATRTAGRTSVDHGSAYRQASFATSAARPAVVNPTTSYYGVAPTNNYGYGAGAAQPQAYPYGQASTPANSYTPQQPIGGPIEAPIPQASSKHKTDTDGWNDLPDAFKATAKPPPRRTPAPATQQVTPPAVIEPANMPPPPPARLTTPGPPPMSANQAISRRASLTVAAAPFSTATRPEPANSKYAPSVTSPPPMPLAGPRPGAFDAPAIPQPPKVTAPPKNPYAPSPQAATPPSIPSQPVNVGAPPRPGQAAVSQPNPYATNAPVQRLVAPAANPYAMPNNNGPTPMAMAAPQPPSFPPQPNSISRNSSQSNFAPPKAPVNPYGGVSNTPPNQMAAPPIPGPPRGPQSRNPSNAFLPPSNPAASPSVPSSPGKPPSRYAPTQAQQQAPPQPSGPPPPRAPSQMQGPPAVATPRMGPASMPPRSRAASTHSVMSQAAAPPNGPPSPLQQLFTPLVDEIKKIAPEKYSKHVVDMEKRFNLLYAQLQRPNFNEETKDNLNRIAEAVRAKDYPTCHSTLDKVLAAHAKETWTVGVKRLVNMREALKDQLA</sequence>
<evidence type="ECO:0000256" key="9">
    <source>
        <dbReference type="ARBA" id="ARBA00022824"/>
    </source>
</evidence>
<evidence type="ECO:0000256" key="2">
    <source>
        <dbReference type="ARBA" id="ARBA00004397"/>
    </source>
</evidence>
<dbReference type="KEGG" id="asau:88172271"/>
<evidence type="ECO:0000256" key="4">
    <source>
        <dbReference type="ARBA" id="ARBA00013507"/>
    </source>
</evidence>
<dbReference type="GO" id="GO:0015031">
    <property type="term" value="P:protein transport"/>
    <property type="evidence" value="ECO:0007669"/>
    <property type="project" value="UniProtKB-KW"/>
</dbReference>
<feature type="compositionally biased region" description="Low complexity" evidence="14">
    <location>
        <begin position="1159"/>
        <end position="1200"/>
    </location>
</feature>
<dbReference type="InterPro" id="IPR019775">
    <property type="entry name" value="WD40_repeat_CS"/>
</dbReference>
<keyword evidence="10" id="KW-0931">ER-Golgi transport</keyword>
<feature type="compositionally biased region" description="Pro residues" evidence="14">
    <location>
        <begin position="1201"/>
        <end position="1212"/>
    </location>
</feature>